<evidence type="ECO:0000256" key="8">
    <source>
        <dbReference type="ARBA" id="ARBA00022960"/>
    </source>
</evidence>
<keyword evidence="6" id="KW-0808">Transferase</keyword>
<reference evidence="17" key="2">
    <citation type="submission" date="2020-09" db="EMBL/GenBank/DDBJ databases">
        <authorList>
            <person name="Sun Q."/>
            <person name="Ohkuma M."/>
        </authorList>
    </citation>
    <scope>NUCLEOTIDE SEQUENCE</scope>
    <source>
        <strain evidence="17">JCM 12580</strain>
    </source>
</reference>
<dbReference type="Pfam" id="PF00905">
    <property type="entry name" value="Transpeptidase"/>
    <property type="match status" value="1"/>
</dbReference>
<dbReference type="GO" id="GO:0009002">
    <property type="term" value="F:serine-type D-Ala-D-Ala carboxypeptidase activity"/>
    <property type="evidence" value="ECO:0007669"/>
    <property type="project" value="UniProtKB-EC"/>
</dbReference>
<feature type="compositionally biased region" description="Polar residues" evidence="14">
    <location>
        <begin position="759"/>
        <end position="772"/>
    </location>
</feature>
<evidence type="ECO:0000256" key="4">
    <source>
        <dbReference type="ARBA" id="ARBA00022670"/>
    </source>
</evidence>
<dbReference type="InterPro" id="IPR023346">
    <property type="entry name" value="Lysozyme-like_dom_sf"/>
</dbReference>
<dbReference type="NCBIfam" id="TIGR02074">
    <property type="entry name" value="PBP_1a_fam"/>
    <property type="match status" value="1"/>
</dbReference>
<dbReference type="InterPro" id="IPR036950">
    <property type="entry name" value="PBP_transglycosylase"/>
</dbReference>
<keyword evidence="15" id="KW-0472">Membrane</keyword>
<evidence type="ECO:0000256" key="7">
    <source>
        <dbReference type="ARBA" id="ARBA00022801"/>
    </source>
</evidence>
<evidence type="ECO:0000256" key="13">
    <source>
        <dbReference type="ARBA" id="ARBA00049902"/>
    </source>
</evidence>
<comment type="similarity">
    <text evidence="2">In the N-terminal section; belongs to the glycosyltransferase 51 family.</text>
</comment>
<comment type="similarity">
    <text evidence="1">In the C-terminal section; belongs to the transpeptidase family.</text>
</comment>
<sequence length="958" mass="103266">MATNGQSRSARRKQKKAAKKPLWKKILLISAIFILTIGVGVGVLFTYYIATAPDIDASKLDTPFSSKIYDKDGEVFADLGAGETRTKIEYEELPQVLIDAVISTEDARFFEHPGIDVWRIGGALVANIKNGFGSEGASTITQQLVEQSFLSPEKKISIKVQEMWLALGLERQYSKKEILEMYLNKIYYGNRAYGVGKAAELYFGKTDLSELTLPEAAILAGLPQRPSGYNPFKNPELTKDRMNTVLSLMVNNGKITESEAEEARQVDIPSLLTDDTPDPTPYQAFLQQVRKEVEEKVEGADIYTDGLKIHTTIDTDAQDHVESLLAEDSPIDYPATVTGPDGNEADMEAGMTVLDTETGAIRAIGGARGGVKNDGFNYATDISRQPGSTFKPIIDYGPAIENKQWSTYHQLNDDGPYDIAGSDKQINTWANQYYGWVSMRYALQQSLNVPAVKTFDEVGASNAKQFAEGLGISFGDSNIKLTDAIGGNIGTNPLELAGAYRAFANGGVYNEPYAVTKVEFPDNGRTVDLKPESEAAMSESTAYMISDMLKTAISEGTGAQANVPGLPDAGKTGTTTREGIEGSPDSWFSGYTTNYTISVWTGYNNNNIALPDTKIPHTLYKSTMSELSKNVETADFTKPDSVVEIGVEKGSRPAKLPSDYTPESEIVTELFVKGNEPSKTSQHYDQLDPVNGLEASYDESSNAIQVEWDYESDEDVSFEVSASVDDGQMQGLSSTDETSMEISNVEPDTTYDIQVVAKTDSNTSEPATTTVQVPGDGEDGDDEEKEDENNEENIPAVSGLSATPSGSTIDVSWQYDGPPAQFEVAVSKGGSQLQTQTVDSAGIVIEGEGVQPGQTYSIAVTPIGKDGANEGVKGDQSSTQVTIPGENNSGSEDGGAGEDNNNNGTNENSEENSNNGSNEGNDNGSDNNENNEENSNTSNNNENGEGENREESNGNSNQ</sequence>
<dbReference type="Pfam" id="PF00912">
    <property type="entry name" value="Transgly"/>
    <property type="match status" value="1"/>
</dbReference>
<dbReference type="InterPro" id="IPR012338">
    <property type="entry name" value="Beta-lactam/transpept-like"/>
</dbReference>
<dbReference type="PANTHER" id="PTHR32282:SF29">
    <property type="entry name" value="PENICILLIN-BINDING PROTEIN 1A"/>
    <property type="match status" value="1"/>
</dbReference>
<keyword evidence="15" id="KW-0812">Transmembrane</keyword>
<gene>
    <name evidence="17" type="primary">ponA</name>
    <name evidence="17" type="ORF">GCM10007063_04900</name>
</gene>
<dbReference type="SUPFAM" id="SSF49265">
    <property type="entry name" value="Fibronectin type III"/>
    <property type="match status" value="1"/>
</dbReference>
<dbReference type="EMBL" id="BMNQ01000003">
    <property type="protein sequence ID" value="GGJ85406.1"/>
    <property type="molecule type" value="Genomic_DNA"/>
</dbReference>
<dbReference type="SMART" id="SM00060">
    <property type="entry name" value="FN3"/>
    <property type="match status" value="2"/>
</dbReference>
<keyword evidence="7" id="KW-0378">Hydrolase</keyword>
<feature type="domain" description="Fibronectin type-III" evidence="16">
    <location>
        <begin position="689"/>
        <end position="777"/>
    </location>
</feature>
<dbReference type="InterPro" id="IPR003961">
    <property type="entry name" value="FN3_dom"/>
</dbReference>
<keyword evidence="3" id="KW-0121">Carboxypeptidase</keyword>
<evidence type="ECO:0000256" key="5">
    <source>
        <dbReference type="ARBA" id="ARBA00022676"/>
    </source>
</evidence>
<dbReference type="SUPFAM" id="SSF53955">
    <property type="entry name" value="Lysozyme-like"/>
    <property type="match status" value="1"/>
</dbReference>
<evidence type="ECO:0000313" key="17">
    <source>
        <dbReference type="EMBL" id="GGJ85406.1"/>
    </source>
</evidence>
<reference evidence="17" key="1">
    <citation type="journal article" date="2014" name="Int. J. Syst. Evol. Microbiol.">
        <title>Complete genome sequence of Corynebacterium casei LMG S-19264T (=DSM 44701T), isolated from a smear-ripened cheese.</title>
        <authorList>
            <consortium name="US DOE Joint Genome Institute (JGI-PGF)"/>
            <person name="Walter F."/>
            <person name="Albersmeier A."/>
            <person name="Kalinowski J."/>
            <person name="Ruckert C."/>
        </authorList>
    </citation>
    <scope>NUCLEOTIDE SEQUENCE</scope>
    <source>
        <strain evidence="17">JCM 12580</strain>
    </source>
</reference>
<dbReference type="CDD" id="cd00063">
    <property type="entry name" value="FN3"/>
    <property type="match status" value="1"/>
</dbReference>
<keyword evidence="9" id="KW-0573">Peptidoglycan synthesis</keyword>
<name>A0A917PMT1_9BACI</name>
<keyword evidence="10" id="KW-0511">Multifunctional enzyme</keyword>
<dbReference type="FunFam" id="1.10.3810.10:FF:000001">
    <property type="entry name" value="Penicillin-binding protein 1A"/>
    <property type="match status" value="1"/>
</dbReference>
<feature type="region of interest" description="Disordered" evidence="14">
    <location>
        <begin position="757"/>
        <end position="810"/>
    </location>
</feature>
<keyword evidence="8" id="KW-0133">Cell shape</keyword>
<keyword evidence="18" id="KW-1185">Reference proteome</keyword>
<keyword evidence="4" id="KW-0645">Protease</keyword>
<dbReference type="InterPro" id="IPR050396">
    <property type="entry name" value="Glycosyltr_51/Transpeptidase"/>
</dbReference>
<dbReference type="InterPro" id="IPR013783">
    <property type="entry name" value="Ig-like_fold"/>
</dbReference>
<keyword evidence="11" id="KW-0961">Cell wall biogenesis/degradation</keyword>
<keyword evidence="15" id="KW-1133">Transmembrane helix</keyword>
<dbReference type="GO" id="GO:0008658">
    <property type="term" value="F:penicillin binding"/>
    <property type="evidence" value="ECO:0007669"/>
    <property type="project" value="InterPro"/>
</dbReference>
<feature type="compositionally biased region" description="Acidic residues" evidence="14">
    <location>
        <begin position="776"/>
        <end position="791"/>
    </location>
</feature>
<dbReference type="Gene3D" id="1.10.3810.10">
    <property type="entry name" value="Biosynthetic peptidoglycan transglycosylase-like"/>
    <property type="match status" value="1"/>
</dbReference>
<comment type="caution">
    <text evidence="17">The sequence shown here is derived from an EMBL/GenBank/DDBJ whole genome shotgun (WGS) entry which is preliminary data.</text>
</comment>
<feature type="compositionally biased region" description="Polar residues" evidence="14">
    <location>
        <begin position="800"/>
        <end position="810"/>
    </location>
</feature>
<dbReference type="InterPro" id="IPR036116">
    <property type="entry name" value="FN3_sf"/>
</dbReference>
<comment type="catalytic activity">
    <reaction evidence="12">
        <text>Preferential cleavage: (Ac)2-L-Lys-D-Ala-|-D-Ala. Also transpeptidation of peptidyl-alanyl moieties that are N-acyl substituents of D-alanine.</text>
        <dbReference type="EC" id="3.4.16.4"/>
    </reaction>
</comment>
<feature type="region of interest" description="Disordered" evidence="14">
    <location>
        <begin position="867"/>
        <end position="958"/>
    </location>
</feature>
<evidence type="ECO:0000256" key="12">
    <source>
        <dbReference type="ARBA" id="ARBA00034000"/>
    </source>
</evidence>
<dbReference type="Pfam" id="PF00041">
    <property type="entry name" value="fn3"/>
    <property type="match status" value="1"/>
</dbReference>
<dbReference type="Gene3D" id="2.60.40.10">
    <property type="entry name" value="Immunoglobulins"/>
    <property type="match status" value="1"/>
</dbReference>
<dbReference type="InterPro" id="IPR001264">
    <property type="entry name" value="Glyco_trans_51"/>
</dbReference>
<dbReference type="GO" id="GO:0008360">
    <property type="term" value="P:regulation of cell shape"/>
    <property type="evidence" value="ECO:0007669"/>
    <property type="project" value="UniProtKB-KW"/>
</dbReference>
<evidence type="ECO:0000256" key="9">
    <source>
        <dbReference type="ARBA" id="ARBA00022984"/>
    </source>
</evidence>
<evidence type="ECO:0000256" key="15">
    <source>
        <dbReference type="SAM" id="Phobius"/>
    </source>
</evidence>
<dbReference type="GO" id="GO:0071555">
    <property type="term" value="P:cell wall organization"/>
    <property type="evidence" value="ECO:0007669"/>
    <property type="project" value="UniProtKB-KW"/>
</dbReference>
<evidence type="ECO:0000256" key="10">
    <source>
        <dbReference type="ARBA" id="ARBA00023268"/>
    </source>
</evidence>
<dbReference type="GO" id="GO:0030288">
    <property type="term" value="C:outer membrane-bounded periplasmic space"/>
    <property type="evidence" value="ECO:0007669"/>
    <property type="project" value="TreeGrafter"/>
</dbReference>
<dbReference type="GO" id="GO:0006508">
    <property type="term" value="P:proteolysis"/>
    <property type="evidence" value="ECO:0007669"/>
    <property type="project" value="UniProtKB-KW"/>
</dbReference>
<evidence type="ECO:0000256" key="3">
    <source>
        <dbReference type="ARBA" id="ARBA00022645"/>
    </source>
</evidence>
<feature type="region of interest" description="Disordered" evidence="14">
    <location>
        <begin position="559"/>
        <end position="583"/>
    </location>
</feature>
<dbReference type="SUPFAM" id="SSF56601">
    <property type="entry name" value="beta-lactamase/transpeptidase-like"/>
    <property type="match status" value="1"/>
</dbReference>
<dbReference type="GO" id="GO:0009252">
    <property type="term" value="P:peptidoglycan biosynthetic process"/>
    <property type="evidence" value="ECO:0007669"/>
    <property type="project" value="UniProtKB-KW"/>
</dbReference>
<dbReference type="PROSITE" id="PS50853">
    <property type="entry name" value="FN3"/>
    <property type="match status" value="1"/>
</dbReference>
<feature type="compositionally biased region" description="Low complexity" evidence="14">
    <location>
        <begin position="898"/>
        <end position="943"/>
    </location>
</feature>
<feature type="transmembrane region" description="Helical" evidence="15">
    <location>
        <begin position="26"/>
        <end position="50"/>
    </location>
</feature>
<comment type="catalytic activity">
    <reaction evidence="13">
        <text>[GlcNAc-(1-&gt;4)-Mur2Ac(oyl-L-Ala-gamma-D-Glu-L-Lys-D-Ala-D-Ala)](n)-di-trans,octa-cis-undecaprenyl diphosphate + beta-D-GlcNAc-(1-&gt;4)-Mur2Ac(oyl-L-Ala-gamma-D-Glu-L-Lys-D-Ala-D-Ala)-di-trans,octa-cis-undecaprenyl diphosphate = [GlcNAc-(1-&gt;4)-Mur2Ac(oyl-L-Ala-gamma-D-Glu-L-Lys-D-Ala-D-Ala)](n+1)-di-trans,octa-cis-undecaprenyl diphosphate + di-trans,octa-cis-undecaprenyl diphosphate + H(+)</text>
        <dbReference type="Rhea" id="RHEA:23708"/>
        <dbReference type="Rhea" id="RHEA-COMP:9602"/>
        <dbReference type="Rhea" id="RHEA-COMP:9603"/>
        <dbReference type="ChEBI" id="CHEBI:15378"/>
        <dbReference type="ChEBI" id="CHEBI:58405"/>
        <dbReference type="ChEBI" id="CHEBI:60033"/>
        <dbReference type="ChEBI" id="CHEBI:78435"/>
        <dbReference type="EC" id="2.4.99.28"/>
    </reaction>
</comment>
<accession>A0A917PMT1</accession>
<evidence type="ECO:0000256" key="11">
    <source>
        <dbReference type="ARBA" id="ARBA00023316"/>
    </source>
</evidence>
<dbReference type="GO" id="GO:0008955">
    <property type="term" value="F:peptidoglycan glycosyltransferase activity"/>
    <property type="evidence" value="ECO:0007669"/>
    <property type="project" value="UniProtKB-EC"/>
</dbReference>
<dbReference type="PANTHER" id="PTHR32282">
    <property type="entry name" value="BINDING PROTEIN TRANSPEPTIDASE, PUTATIVE-RELATED"/>
    <property type="match status" value="1"/>
</dbReference>
<dbReference type="InterPro" id="IPR001460">
    <property type="entry name" value="PCN-bd_Tpept"/>
</dbReference>
<keyword evidence="5" id="KW-0328">Glycosyltransferase</keyword>
<evidence type="ECO:0000256" key="14">
    <source>
        <dbReference type="SAM" id="MobiDB-lite"/>
    </source>
</evidence>
<evidence type="ECO:0000259" key="16">
    <source>
        <dbReference type="PROSITE" id="PS50853"/>
    </source>
</evidence>
<dbReference type="Proteomes" id="UP000658382">
    <property type="component" value="Unassembled WGS sequence"/>
</dbReference>
<evidence type="ECO:0000313" key="18">
    <source>
        <dbReference type="Proteomes" id="UP000658382"/>
    </source>
</evidence>
<protein>
    <submittedName>
        <fullName evidence="17">Penicillin-binding protein 1A/1B</fullName>
    </submittedName>
</protein>
<evidence type="ECO:0000256" key="2">
    <source>
        <dbReference type="ARBA" id="ARBA00007739"/>
    </source>
</evidence>
<organism evidence="17 18">
    <name type="scientific">Lentibacillus kapialis</name>
    <dbReference type="NCBI Taxonomy" id="340214"/>
    <lineage>
        <taxon>Bacteria</taxon>
        <taxon>Bacillati</taxon>
        <taxon>Bacillota</taxon>
        <taxon>Bacilli</taxon>
        <taxon>Bacillales</taxon>
        <taxon>Bacillaceae</taxon>
        <taxon>Lentibacillus</taxon>
    </lineage>
</organism>
<dbReference type="Gene3D" id="3.40.710.10">
    <property type="entry name" value="DD-peptidase/beta-lactamase superfamily"/>
    <property type="match status" value="1"/>
</dbReference>
<dbReference type="RefSeq" id="WP_188631475.1">
    <property type="nucleotide sequence ID" value="NZ_BMNQ01000003.1"/>
</dbReference>
<proteinExistence type="inferred from homology"/>
<evidence type="ECO:0000256" key="6">
    <source>
        <dbReference type="ARBA" id="ARBA00022679"/>
    </source>
</evidence>
<dbReference type="AlphaFoldDB" id="A0A917PMT1"/>
<evidence type="ECO:0000256" key="1">
    <source>
        <dbReference type="ARBA" id="ARBA00007090"/>
    </source>
</evidence>